<gene>
    <name evidence="3" type="primary">LOC112465103</name>
</gene>
<dbReference type="OrthoDB" id="7555145at2759"/>
<keyword evidence="2" id="KW-1185">Reference proteome</keyword>
<dbReference type="Proteomes" id="UP000504618">
    <property type="component" value="Unplaced"/>
</dbReference>
<evidence type="ECO:0000313" key="3">
    <source>
        <dbReference type="RefSeq" id="XP_024888262.1"/>
    </source>
</evidence>
<feature type="region of interest" description="Disordered" evidence="1">
    <location>
        <begin position="679"/>
        <end position="698"/>
    </location>
</feature>
<reference evidence="3" key="1">
    <citation type="submission" date="2025-08" db="UniProtKB">
        <authorList>
            <consortium name="RefSeq"/>
        </authorList>
    </citation>
    <scope>IDENTIFICATION</scope>
    <source>
        <tissue evidence="3">Whole body</tissue>
    </source>
</reference>
<feature type="compositionally biased region" description="Basic and acidic residues" evidence="1">
    <location>
        <begin position="680"/>
        <end position="692"/>
    </location>
</feature>
<dbReference type="AlphaFoldDB" id="A0A6J1R0W8"/>
<feature type="non-terminal residue" evidence="3">
    <location>
        <position position="1"/>
    </location>
</feature>
<name>A0A6J1R0W8_9HYME</name>
<dbReference type="GeneID" id="112465103"/>
<proteinExistence type="predicted"/>
<accession>A0A6J1R0W8</accession>
<organism evidence="2 3">
    <name type="scientific">Temnothorax curvispinosus</name>
    <dbReference type="NCBI Taxonomy" id="300111"/>
    <lineage>
        <taxon>Eukaryota</taxon>
        <taxon>Metazoa</taxon>
        <taxon>Ecdysozoa</taxon>
        <taxon>Arthropoda</taxon>
        <taxon>Hexapoda</taxon>
        <taxon>Insecta</taxon>
        <taxon>Pterygota</taxon>
        <taxon>Neoptera</taxon>
        <taxon>Endopterygota</taxon>
        <taxon>Hymenoptera</taxon>
        <taxon>Apocrita</taxon>
        <taxon>Aculeata</taxon>
        <taxon>Formicoidea</taxon>
        <taxon>Formicidae</taxon>
        <taxon>Myrmicinae</taxon>
        <taxon>Temnothorax</taxon>
    </lineage>
</organism>
<evidence type="ECO:0000313" key="2">
    <source>
        <dbReference type="Proteomes" id="UP000504618"/>
    </source>
</evidence>
<protein>
    <submittedName>
        <fullName evidence="3">Uncharacterized protein LOC112465103</fullName>
    </submittedName>
</protein>
<sequence>FIGLDEIKLCLILFNRGFNPVPCNSQGSIKYEKAVKPLPKLTKNVYDRSNERPTTSKYREHQRKLDRNQNFLQRREDTSNHYSTCVATGSQNNSINKINRFFNEQPCNTKLKKIRNGLKLKIIVHKLYLEDYKCPTFSSFNVTRLPLPCKPSNLVERIFEADPSLTESCLIVIKQKFESSIYNVCSCLNSVLEKLNMKLIKMLCLNCEIYPGYISFKLKASNIKKCFFVARVPICQNVCKSTIQQDYSILSSKANSNSSTEINESKCFDQYEDNGVNFNDTLKRVDDETEKFDTRCSQLDQSFIKDEMAIDMLQNETENNNEKKITSITENVSKYVQNLANSSCNNSCKDIIEDISNMTLCVDNSEERNGEYYKVLSSTEINCEDDVEKCKKRILESSNSITKTDTSVQLVNNGNCMCLSRENFIETNDEIENIFSNKDLDSFSQTTDTNEHNWICSSNNKSNLENEVCNINTCTSITSFAQNSEYDKQLVELNYNHFSNNNIDAIDERFDTQENDKSLNSTKVEIGCNSCSCQPDNFIDITVIDDISKENIVYAFETSQDNFDAVKAPSTSCSETVQTSPRNNNLLTISVQEPRSRSMILSEGINVDTCCSRTVWLTSDDDKNISIETSDKCNEIANLSTHALIISKKENKVLLNTNKKIFYVKDGAQNFITSPKRFSTSKERFRSNEDSRSSGISTGERECLRVGNHSTCATSNASLYYRSFVTTSEFTMNNKQDEFQKSNKSKKLSKLRGRGYVKSRNGIRKVTSTTIKHRTTSRRYLNDYPTEMRPQTILAMTKFRNSVDKSVDRIKRMIRAKLGRILFNNKINNNKKITKTFWRNEESSEDTRWKKTNGKRMRQGYSITSCSTCDCCGQGYTISSRESSNVILSIRRTKRKRRSAENIEFRDHKLTDGSKALLSFRSIKTSPWSYDLLTSTTEDMEKQQLNKNNRYDRKKKIRNVINCNRNSHRCDLKHSGTSITISSQSTKVSFTCKRQKEICDNKRICERVHNQDQLENEQVRHEYGQYGNKNKYRGVYVGSNESLKTSLSHSWRGNARNVHQQFNSISQVRNVKRFGSTRKNRQIFEKDVSDRSDDSLQSNDSLRKKHIFSILTDAYNDYMDDLDLDFKLRLLRYVELCKSVKRSLMKTLRPDDIYEISTASVLDSDL</sequence>
<dbReference type="RefSeq" id="XP_024888262.1">
    <property type="nucleotide sequence ID" value="XM_025032494.1"/>
</dbReference>
<evidence type="ECO:0000256" key="1">
    <source>
        <dbReference type="SAM" id="MobiDB-lite"/>
    </source>
</evidence>